<dbReference type="STRING" id="671072.PL921420005"/>
<dbReference type="Pfam" id="PF01381">
    <property type="entry name" value="HTH_3"/>
    <property type="match status" value="1"/>
</dbReference>
<keyword evidence="3" id="KW-0804">Transcription</keyword>
<dbReference type="InterPro" id="IPR010982">
    <property type="entry name" value="Lambda_DNA-bd_dom_sf"/>
</dbReference>
<evidence type="ECO:0000256" key="3">
    <source>
        <dbReference type="ARBA" id="ARBA00023163"/>
    </source>
</evidence>
<dbReference type="SUPFAM" id="SSF47413">
    <property type="entry name" value="lambda repressor-like DNA-binding domains"/>
    <property type="match status" value="1"/>
</dbReference>
<name>A0A1J1LDW1_9CYAN</name>
<evidence type="ECO:0000256" key="2">
    <source>
        <dbReference type="ARBA" id="ARBA00023125"/>
    </source>
</evidence>
<dbReference type="GO" id="GO:0003677">
    <property type="term" value="F:DNA binding"/>
    <property type="evidence" value="ECO:0007669"/>
    <property type="project" value="UniProtKB-KW"/>
</dbReference>
<dbReference type="InterPro" id="IPR001387">
    <property type="entry name" value="Cro/C1-type_HTH"/>
</dbReference>
<dbReference type="CDD" id="cd00093">
    <property type="entry name" value="HTH_XRE"/>
    <property type="match status" value="1"/>
</dbReference>
<dbReference type="GO" id="GO:0005829">
    <property type="term" value="C:cytosol"/>
    <property type="evidence" value="ECO:0007669"/>
    <property type="project" value="TreeGrafter"/>
</dbReference>
<feature type="domain" description="HTH cro/C1-type" evidence="4">
    <location>
        <begin position="38"/>
        <end position="92"/>
    </location>
</feature>
<dbReference type="GO" id="GO:0003700">
    <property type="term" value="F:DNA-binding transcription factor activity"/>
    <property type="evidence" value="ECO:0007669"/>
    <property type="project" value="TreeGrafter"/>
</dbReference>
<dbReference type="SMART" id="SM00530">
    <property type="entry name" value="HTH_XRE"/>
    <property type="match status" value="1"/>
</dbReference>
<dbReference type="Gene3D" id="1.10.260.40">
    <property type="entry name" value="lambda repressor-like DNA-binding domains"/>
    <property type="match status" value="1"/>
</dbReference>
<dbReference type="PANTHER" id="PTHR46797">
    <property type="entry name" value="HTH-TYPE TRANSCRIPTIONAL REGULATOR"/>
    <property type="match status" value="1"/>
</dbReference>
<keyword evidence="1" id="KW-0805">Transcription regulation</keyword>
<organism evidence="5 6">
    <name type="scientific">Planktothrix tepida PCC 9214</name>
    <dbReference type="NCBI Taxonomy" id="671072"/>
    <lineage>
        <taxon>Bacteria</taxon>
        <taxon>Bacillati</taxon>
        <taxon>Cyanobacteriota</taxon>
        <taxon>Cyanophyceae</taxon>
        <taxon>Oscillatoriophycideae</taxon>
        <taxon>Oscillatoriales</taxon>
        <taxon>Microcoleaceae</taxon>
        <taxon>Planktothrix</taxon>
    </lineage>
</organism>
<sequence length="106" mass="12494">MKKKVDLLPVDLLPTKVDDIHVNINSKQNIKYRFGKAIRRRRRELDLSQEDLAERSELHRTYISSIERGQRNPSLENIEKIAQALRISISDLFAKYSIEEEKETDE</sequence>
<dbReference type="PROSITE" id="PS50943">
    <property type="entry name" value="HTH_CROC1"/>
    <property type="match status" value="1"/>
</dbReference>
<evidence type="ECO:0000313" key="5">
    <source>
        <dbReference type="EMBL" id="CUR30342.1"/>
    </source>
</evidence>
<evidence type="ECO:0000313" key="6">
    <source>
        <dbReference type="Proteomes" id="UP000184315"/>
    </source>
</evidence>
<dbReference type="AlphaFoldDB" id="A0A1J1LDW1"/>
<gene>
    <name evidence="5" type="ORF">PL921420005</name>
</gene>
<keyword evidence="6" id="KW-1185">Reference proteome</keyword>
<dbReference type="PANTHER" id="PTHR46797:SF23">
    <property type="entry name" value="HTH-TYPE TRANSCRIPTIONAL REGULATOR SUTR"/>
    <property type="match status" value="1"/>
</dbReference>
<proteinExistence type="predicted"/>
<reference evidence="6" key="1">
    <citation type="submission" date="2015-10" db="EMBL/GenBank/DDBJ databases">
        <authorList>
            <person name="Regsiter A."/>
            <person name="william w."/>
        </authorList>
    </citation>
    <scope>NUCLEOTIDE SEQUENCE [LARGE SCALE GENOMIC DNA]</scope>
</reference>
<keyword evidence="2" id="KW-0238">DNA-binding</keyword>
<dbReference type="EMBL" id="CZDF01000112">
    <property type="protein sequence ID" value="CUR30342.1"/>
    <property type="molecule type" value="Genomic_DNA"/>
</dbReference>
<dbReference type="InterPro" id="IPR050807">
    <property type="entry name" value="TransReg_Diox_bact_type"/>
</dbReference>
<evidence type="ECO:0000256" key="1">
    <source>
        <dbReference type="ARBA" id="ARBA00023015"/>
    </source>
</evidence>
<dbReference type="Proteomes" id="UP000184315">
    <property type="component" value="Unassembled WGS sequence"/>
</dbReference>
<evidence type="ECO:0000259" key="4">
    <source>
        <dbReference type="PROSITE" id="PS50943"/>
    </source>
</evidence>
<protein>
    <submittedName>
        <fullName evidence="5">Regulatory protein MunI (Modular protein)</fullName>
    </submittedName>
</protein>
<accession>A0A1J1LDW1</accession>